<dbReference type="SUPFAM" id="SSF64005">
    <property type="entry name" value="Undecaprenyl diphosphate synthase"/>
    <property type="match status" value="1"/>
</dbReference>
<feature type="binding site" evidence="2">
    <location>
        <position position="13"/>
    </location>
    <ligand>
        <name>Mg(2+)</name>
        <dbReference type="ChEBI" id="CHEBI:18420"/>
    </ligand>
</feature>
<keyword evidence="1 2" id="KW-0808">Transferase</keyword>
<dbReference type="EC" id="2.5.1.89" evidence="2"/>
<keyword evidence="2" id="KW-0460">Magnesium</keyword>
<comment type="caution">
    <text evidence="2">Lacks conserved residue(s) required for the propagation of feature annotation.</text>
</comment>
<protein>
    <recommendedName>
        <fullName evidence="2">Tritrans,polycis-undecaprenyl-diphosphate synthase (geranylgeranyl-diphosphate specific)</fullName>
        <ecNumber evidence="2">2.5.1.89</ecNumber>
    </recommendedName>
    <alternativeName>
        <fullName evidence="2">Undecaprenyl diphosphate synthase</fullName>
        <shortName evidence="2">UDS</shortName>
    </alternativeName>
    <alternativeName>
        <fullName evidence="2">Undecaprenyl pyrophosphate synthase</fullName>
        <shortName evidence="2">UPP synthase</shortName>
    </alternativeName>
</protein>
<dbReference type="GO" id="GO:0000287">
    <property type="term" value="F:magnesium ion binding"/>
    <property type="evidence" value="ECO:0007669"/>
    <property type="project" value="UniProtKB-UniRule"/>
</dbReference>
<dbReference type="GO" id="GO:0016094">
    <property type="term" value="P:polyprenol biosynthetic process"/>
    <property type="evidence" value="ECO:0007669"/>
    <property type="project" value="TreeGrafter"/>
</dbReference>
<organism evidence="3 4">
    <name type="scientific">Fermentimicrarchaeum limneticum</name>
    <dbReference type="NCBI Taxonomy" id="2795018"/>
    <lineage>
        <taxon>Archaea</taxon>
        <taxon>Candidatus Micrarchaeota</taxon>
        <taxon>Candidatus Fermentimicrarchaeales</taxon>
        <taxon>Candidatus Fermentimicrarchaeaceae</taxon>
        <taxon>Candidatus Fermentimicrarchaeum</taxon>
    </lineage>
</organism>
<reference evidence="4" key="1">
    <citation type="submission" date="2020-07" db="EMBL/GenBank/DDBJ databases">
        <title>Metabolic diversity and evolutionary history of the archaeal phylum ###Micrarchaeota### uncovered from a freshwater lake metagenome.</title>
        <authorList>
            <person name="Kadnikov V.V."/>
            <person name="Savvichev A.S."/>
            <person name="Mardanov A.V."/>
            <person name="Beletsky A.V."/>
            <person name="Chupakov A.V."/>
            <person name="Kokryatskaya N.M."/>
            <person name="Pimenov N.V."/>
            <person name="Ravin N.V."/>
        </authorList>
    </citation>
    <scope>NUCLEOTIDE SEQUENCE [LARGE SCALE GENOMIC DNA]</scope>
</reference>
<accession>A0A7D6BTJ4</accession>
<feature type="binding site" evidence="2">
    <location>
        <position position="18"/>
    </location>
    <ligand>
        <name>substrate</name>
    </ligand>
</feature>
<comment type="catalytic activity">
    <reaction evidence="2">
        <text>geranylgeranyl diphosphate + 7 isopentenyl diphosphate = tri-trans,hepta-cis-undecaprenyl diphosphate + 7 diphosphate</text>
        <dbReference type="Rhea" id="RHEA:27622"/>
        <dbReference type="ChEBI" id="CHEBI:33019"/>
        <dbReference type="ChEBI" id="CHEBI:57533"/>
        <dbReference type="ChEBI" id="CHEBI:60388"/>
        <dbReference type="ChEBI" id="CHEBI:128769"/>
        <dbReference type="EC" id="2.5.1.89"/>
    </reaction>
</comment>
<feature type="binding site" evidence="2">
    <location>
        <position position="199"/>
    </location>
    <ligand>
        <name>Mg(2+)</name>
        <dbReference type="ChEBI" id="CHEBI:18420"/>
    </ligand>
</feature>
<feature type="binding site" evidence="2">
    <location>
        <begin position="14"/>
        <end position="17"/>
    </location>
    <ligand>
        <name>substrate</name>
    </ligand>
</feature>
<dbReference type="NCBIfam" id="TIGR00055">
    <property type="entry name" value="uppS"/>
    <property type="match status" value="1"/>
</dbReference>
<feature type="binding site" evidence="2">
    <location>
        <position position="64"/>
    </location>
    <ligand>
        <name>substrate</name>
    </ligand>
</feature>
<dbReference type="Proteomes" id="UP000510821">
    <property type="component" value="Chromosome"/>
</dbReference>
<dbReference type="CDD" id="cd00475">
    <property type="entry name" value="Cis_IPPS"/>
    <property type="match status" value="1"/>
</dbReference>
<comment type="cofactor">
    <cofactor evidence="2">
        <name>Mg(2+)</name>
        <dbReference type="ChEBI" id="CHEBI:18420"/>
    </cofactor>
    <text evidence="2">Binds 2 magnesium ions per subunit.</text>
</comment>
<evidence type="ECO:0000256" key="2">
    <source>
        <dbReference type="HAMAP-Rule" id="MF_01139"/>
    </source>
</evidence>
<comment type="similarity">
    <text evidence="2">Belongs to the UPP synthase family.</text>
</comment>
<evidence type="ECO:0000256" key="1">
    <source>
        <dbReference type="ARBA" id="ARBA00022679"/>
    </source>
</evidence>
<dbReference type="EMBL" id="CP058998">
    <property type="protein sequence ID" value="QLJ53461.1"/>
    <property type="molecule type" value="Genomic_DNA"/>
</dbReference>
<dbReference type="AlphaFoldDB" id="A0A7D6BTJ4"/>
<dbReference type="InterPro" id="IPR001441">
    <property type="entry name" value="UPP_synth-like"/>
</dbReference>
<dbReference type="PANTHER" id="PTHR10291">
    <property type="entry name" value="DEHYDRODOLICHYL DIPHOSPHATE SYNTHASE FAMILY MEMBER"/>
    <property type="match status" value="1"/>
</dbReference>
<feature type="binding site" evidence="2">
    <location>
        <begin position="58"/>
        <end position="60"/>
    </location>
    <ligand>
        <name>substrate</name>
    </ligand>
</feature>
<feature type="active site" description="Proton acceptor" evidence="2">
    <location>
        <position position="61"/>
    </location>
</feature>
<dbReference type="KEGG" id="flt:Sv326_1286"/>
<name>A0A7D6BTJ4_FERL1</name>
<sequence>MEGPLYHLAIIPDGNRRWAKQHGLPLIEGHRIGIDKLRKVLEWCRNLNIRMVTLWGFSIENFERDKVEVNLLMKLFEMKIEEVNREEVHQHKIRVRVLGRKDMLPKKVREKIEGFEKDTENYSGYYVNILLAYGGRQEIVDACNSIIRDCREGKIKSVDEKSFAEYLYTKDIPEPDLVIRTSGEQRLSGLMPWQTAYSELYFCPKLWPDFSEQDLKDALDDYQSRKRRFGK</sequence>
<dbReference type="GO" id="GO:0045547">
    <property type="term" value="F:ditrans,polycis-polyprenyl diphosphate synthase [(2E,6E)-farnesyl diphosphate specific] activity"/>
    <property type="evidence" value="ECO:0007669"/>
    <property type="project" value="TreeGrafter"/>
</dbReference>
<comment type="subunit">
    <text evidence="2">Homodimer.</text>
</comment>
<evidence type="ECO:0000313" key="3">
    <source>
        <dbReference type="EMBL" id="QLJ53461.1"/>
    </source>
</evidence>
<dbReference type="PANTHER" id="PTHR10291:SF43">
    <property type="entry name" value="DEHYDRODOLICHYL DIPHOSPHATE SYNTHASE COMPLEX SUBUNIT DHDDS"/>
    <property type="match status" value="1"/>
</dbReference>
<feature type="binding site" evidence="2">
    <location>
        <position position="180"/>
    </location>
    <ligand>
        <name>substrate</name>
    </ligand>
</feature>
<feature type="binding site" evidence="2">
    <location>
        <begin position="186"/>
        <end position="188"/>
    </location>
    <ligand>
        <name>substrate</name>
    </ligand>
</feature>
<keyword evidence="2" id="KW-0479">Metal-binding</keyword>
<dbReference type="Pfam" id="PF01255">
    <property type="entry name" value="Prenyltransf"/>
    <property type="match status" value="1"/>
</dbReference>
<dbReference type="HAMAP" id="MF_01139">
    <property type="entry name" value="ISPT"/>
    <property type="match status" value="1"/>
</dbReference>
<proteinExistence type="inferred from homology"/>
<feature type="active site" evidence="2">
    <location>
        <position position="13"/>
    </location>
</feature>
<feature type="binding site" evidence="2">
    <location>
        <position position="62"/>
    </location>
    <ligand>
        <name>substrate</name>
    </ligand>
</feature>
<feature type="binding site" evidence="2">
    <location>
        <position position="30"/>
    </location>
    <ligand>
        <name>substrate</name>
    </ligand>
</feature>
<dbReference type="Gene3D" id="3.40.1180.10">
    <property type="entry name" value="Decaprenyl diphosphate synthase-like"/>
    <property type="match status" value="1"/>
</dbReference>
<dbReference type="InterPro" id="IPR036424">
    <property type="entry name" value="UPP_synth-like_sf"/>
</dbReference>
<comment type="function">
    <text evidence="2">Catalyzes the sequential condensation of isopentenyl diphosphate (IPP) with geranylgeranyl diphosphate (GGPP) to yield (2Z,6Z,10Z,14Z,18Z,22Z,26Z,30E,34E,38E)-undecaprenyl diphosphate (tritrans,heptacis-UPP). It is probably the precursor of glycosyl carrier lipids.</text>
</comment>
<evidence type="ECO:0000313" key="4">
    <source>
        <dbReference type="Proteomes" id="UP000510821"/>
    </source>
</evidence>
<gene>
    <name evidence="2" type="primary">uppS</name>
    <name evidence="3" type="ORF">Sv326_1286</name>
</gene>